<dbReference type="Gene3D" id="3.30.565.10">
    <property type="entry name" value="Histidine kinase-like ATPase, C-terminal domain"/>
    <property type="match status" value="1"/>
</dbReference>
<dbReference type="AlphaFoldDB" id="A0A1I5TM78"/>
<dbReference type="Proteomes" id="UP000198727">
    <property type="component" value="Unassembled WGS sequence"/>
</dbReference>
<sequence>MAGRPKCERRGILYRRYVPEVPPARRTAADVLHRIGLPGVVLLSALLADVVIIAAASVDSLGPRGTDLIMLPGILGMTACGLWARREPAVSAFAGAGVLVTSSVLIRLSEAAPYSTLLTHISFAETVAGFVLVYFCARDASGGIAFAAVSSLVVAALIAVAGRAPLGSAGGDELMQTLLLGGTILAVAVVAGLSGRGPVRRRARSGPVMEVLTQHWALVGALSLLLFFELAATLDRGPYVAPIITFSVAAAVLAVLATRRPVVAGVALAGVVLVSGLLFQVGHRYNAMVGGLTLTQVAAGMIVAGFLVRTERPARAWPVIGLLSAAVAVVATAFVLRYDDPLRMLSELRQLFVMALLMLGIAVASGLYLRSRDTQRNQALRTAVHDAQTAERMALARELHDVVAHHVTGIVVQAQAAKMLAERDPRVVVDALGRIETAGTEAMVAMRRLVRSMRGDAPAGNSEFSEQATTDLAADLRRLVETANHGVPTDVELDLPKDLPHEVARSALRLVQESLTNVGKHAHGATRATVSARVVDGELYLRVADDGRASGPRPGGDDGGWRDGGYGLVGMRERVELLHGRLTAGRAPDGGWVVEARLPLEGDE</sequence>
<keyword evidence="9" id="KW-0812">Transmembrane</keyword>
<feature type="transmembrane region" description="Helical" evidence="9">
    <location>
        <begin position="350"/>
        <end position="369"/>
    </location>
</feature>
<feature type="transmembrane region" description="Helical" evidence="9">
    <location>
        <begin position="262"/>
        <end position="281"/>
    </location>
</feature>
<keyword evidence="9" id="KW-0472">Membrane</keyword>
<evidence type="ECO:0000256" key="1">
    <source>
        <dbReference type="ARBA" id="ARBA00000085"/>
    </source>
</evidence>
<evidence type="ECO:0000256" key="7">
    <source>
        <dbReference type="ARBA" id="ARBA00022840"/>
    </source>
</evidence>
<evidence type="ECO:0000256" key="4">
    <source>
        <dbReference type="ARBA" id="ARBA00022679"/>
    </source>
</evidence>
<feature type="transmembrane region" description="Helical" evidence="9">
    <location>
        <begin position="35"/>
        <end position="56"/>
    </location>
</feature>
<dbReference type="GO" id="GO:0046983">
    <property type="term" value="F:protein dimerization activity"/>
    <property type="evidence" value="ECO:0007669"/>
    <property type="project" value="InterPro"/>
</dbReference>
<dbReference type="PANTHER" id="PTHR24421:SF10">
    <property type="entry name" value="NITRATE_NITRITE SENSOR PROTEIN NARQ"/>
    <property type="match status" value="1"/>
</dbReference>
<organism evidence="12 13">
    <name type="scientific">Amycolatopsis arida</name>
    <dbReference type="NCBI Taxonomy" id="587909"/>
    <lineage>
        <taxon>Bacteria</taxon>
        <taxon>Bacillati</taxon>
        <taxon>Actinomycetota</taxon>
        <taxon>Actinomycetes</taxon>
        <taxon>Pseudonocardiales</taxon>
        <taxon>Pseudonocardiaceae</taxon>
        <taxon>Amycolatopsis</taxon>
    </lineage>
</organism>
<evidence type="ECO:0000256" key="3">
    <source>
        <dbReference type="ARBA" id="ARBA00022553"/>
    </source>
</evidence>
<evidence type="ECO:0000313" key="12">
    <source>
        <dbReference type="EMBL" id="SFP83727.1"/>
    </source>
</evidence>
<feature type="domain" description="Signal transduction histidine kinase subgroup 3 dimerisation and phosphoacceptor" evidence="11">
    <location>
        <begin position="391"/>
        <end position="455"/>
    </location>
</feature>
<dbReference type="CDD" id="cd16917">
    <property type="entry name" value="HATPase_UhpB-NarQ-NarX-like"/>
    <property type="match status" value="1"/>
</dbReference>
<comment type="catalytic activity">
    <reaction evidence="1">
        <text>ATP + protein L-histidine = ADP + protein N-phospho-L-histidine.</text>
        <dbReference type="EC" id="2.7.13.3"/>
    </reaction>
</comment>
<keyword evidence="8" id="KW-0902">Two-component regulatory system</keyword>
<gene>
    <name evidence="12" type="ORF">SAMN05421810_103566</name>
</gene>
<evidence type="ECO:0000256" key="5">
    <source>
        <dbReference type="ARBA" id="ARBA00022741"/>
    </source>
</evidence>
<keyword evidence="4" id="KW-0808">Transferase</keyword>
<evidence type="ECO:0000313" key="13">
    <source>
        <dbReference type="Proteomes" id="UP000198727"/>
    </source>
</evidence>
<feature type="transmembrane region" description="Helical" evidence="9">
    <location>
        <begin position="68"/>
        <end position="84"/>
    </location>
</feature>
<evidence type="ECO:0000256" key="6">
    <source>
        <dbReference type="ARBA" id="ARBA00022777"/>
    </source>
</evidence>
<dbReference type="Pfam" id="PF02518">
    <property type="entry name" value="HATPase_c"/>
    <property type="match status" value="1"/>
</dbReference>
<reference evidence="13" key="1">
    <citation type="submission" date="2016-10" db="EMBL/GenBank/DDBJ databases">
        <authorList>
            <person name="Varghese N."/>
            <person name="Submissions S."/>
        </authorList>
    </citation>
    <scope>NUCLEOTIDE SEQUENCE [LARGE SCALE GENOMIC DNA]</scope>
    <source>
        <strain evidence="13">CGMCC 4.5579</strain>
    </source>
</reference>
<keyword evidence="9" id="KW-1133">Transmembrane helix</keyword>
<keyword evidence="7" id="KW-0067">ATP-binding</keyword>
<feature type="transmembrane region" description="Helical" evidence="9">
    <location>
        <begin position="216"/>
        <end position="233"/>
    </location>
</feature>
<dbReference type="GO" id="GO:0005524">
    <property type="term" value="F:ATP binding"/>
    <property type="evidence" value="ECO:0007669"/>
    <property type="project" value="UniProtKB-KW"/>
</dbReference>
<feature type="transmembrane region" description="Helical" evidence="9">
    <location>
        <begin position="89"/>
        <end position="108"/>
    </location>
</feature>
<dbReference type="STRING" id="587909.SAMN05421810_103566"/>
<dbReference type="InterPro" id="IPR011712">
    <property type="entry name" value="Sig_transdc_His_kin_sub3_dim/P"/>
</dbReference>
<dbReference type="InterPro" id="IPR003594">
    <property type="entry name" value="HATPase_dom"/>
</dbReference>
<dbReference type="GO" id="GO:0016020">
    <property type="term" value="C:membrane"/>
    <property type="evidence" value="ECO:0007669"/>
    <property type="project" value="InterPro"/>
</dbReference>
<proteinExistence type="predicted"/>
<feature type="transmembrane region" description="Helical" evidence="9">
    <location>
        <begin position="144"/>
        <end position="162"/>
    </location>
</feature>
<feature type="domain" description="Histidine kinase/HSP90-like ATPase" evidence="10">
    <location>
        <begin position="506"/>
        <end position="601"/>
    </location>
</feature>
<evidence type="ECO:0000259" key="10">
    <source>
        <dbReference type="Pfam" id="PF02518"/>
    </source>
</evidence>
<evidence type="ECO:0000256" key="2">
    <source>
        <dbReference type="ARBA" id="ARBA00012438"/>
    </source>
</evidence>
<feature type="transmembrane region" description="Helical" evidence="9">
    <location>
        <begin position="287"/>
        <end position="307"/>
    </location>
</feature>
<feature type="transmembrane region" description="Helical" evidence="9">
    <location>
        <begin position="239"/>
        <end position="257"/>
    </location>
</feature>
<evidence type="ECO:0000256" key="8">
    <source>
        <dbReference type="ARBA" id="ARBA00023012"/>
    </source>
</evidence>
<dbReference type="Gene3D" id="1.20.5.1930">
    <property type="match status" value="1"/>
</dbReference>
<keyword evidence="6 12" id="KW-0418">Kinase</keyword>
<dbReference type="PANTHER" id="PTHR24421">
    <property type="entry name" value="NITRATE/NITRITE SENSOR PROTEIN NARX-RELATED"/>
    <property type="match status" value="1"/>
</dbReference>
<dbReference type="GO" id="GO:0000155">
    <property type="term" value="F:phosphorelay sensor kinase activity"/>
    <property type="evidence" value="ECO:0007669"/>
    <property type="project" value="InterPro"/>
</dbReference>
<dbReference type="InterPro" id="IPR036890">
    <property type="entry name" value="HATPase_C_sf"/>
</dbReference>
<feature type="transmembrane region" description="Helical" evidence="9">
    <location>
        <begin position="174"/>
        <end position="195"/>
    </location>
</feature>
<dbReference type="EMBL" id="FOWW01000003">
    <property type="protein sequence ID" value="SFP83727.1"/>
    <property type="molecule type" value="Genomic_DNA"/>
</dbReference>
<dbReference type="InterPro" id="IPR050482">
    <property type="entry name" value="Sensor_HK_TwoCompSys"/>
</dbReference>
<evidence type="ECO:0000259" key="11">
    <source>
        <dbReference type="Pfam" id="PF07730"/>
    </source>
</evidence>
<accession>A0A1I5TM78</accession>
<dbReference type="SUPFAM" id="SSF55874">
    <property type="entry name" value="ATPase domain of HSP90 chaperone/DNA topoisomerase II/histidine kinase"/>
    <property type="match status" value="1"/>
</dbReference>
<dbReference type="Pfam" id="PF07730">
    <property type="entry name" value="HisKA_3"/>
    <property type="match status" value="1"/>
</dbReference>
<evidence type="ECO:0000256" key="9">
    <source>
        <dbReference type="SAM" id="Phobius"/>
    </source>
</evidence>
<feature type="transmembrane region" description="Helical" evidence="9">
    <location>
        <begin position="319"/>
        <end position="338"/>
    </location>
</feature>
<keyword evidence="5" id="KW-0547">Nucleotide-binding</keyword>
<feature type="transmembrane region" description="Helical" evidence="9">
    <location>
        <begin position="114"/>
        <end position="137"/>
    </location>
</feature>
<dbReference type="EC" id="2.7.13.3" evidence="2"/>
<name>A0A1I5TM78_9PSEU</name>
<keyword evidence="13" id="KW-1185">Reference proteome</keyword>
<keyword evidence="3" id="KW-0597">Phosphoprotein</keyword>
<protein>
    <recommendedName>
        <fullName evidence="2">histidine kinase</fullName>
        <ecNumber evidence="2">2.7.13.3</ecNumber>
    </recommendedName>
</protein>